<name>A0A6I4J319_9SPHN</name>
<dbReference type="EMBL" id="WQMS01000013">
    <property type="protein sequence ID" value="MVO78478.1"/>
    <property type="molecule type" value="Genomic_DNA"/>
</dbReference>
<evidence type="ECO:0000313" key="4">
    <source>
        <dbReference type="Proteomes" id="UP000441389"/>
    </source>
</evidence>
<evidence type="ECO:0000313" key="3">
    <source>
        <dbReference type="EMBL" id="MVO78478.1"/>
    </source>
</evidence>
<accession>A0A6I4J319</accession>
<keyword evidence="2" id="KW-1133">Transmembrane helix</keyword>
<proteinExistence type="predicted"/>
<organism evidence="3 4">
    <name type="scientific">Sphingomonas horti</name>
    <dbReference type="NCBI Taxonomy" id="2682842"/>
    <lineage>
        <taxon>Bacteria</taxon>
        <taxon>Pseudomonadati</taxon>
        <taxon>Pseudomonadota</taxon>
        <taxon>Alphaproteobacteria</taxon>
        <taxon>Sphingomonadales</taxon>
        <taxon>Sphingomonadaceae</taxon>
        <taxon>Sphingomonas</taxon>
    </lineage>
</organism>
<keyword evidence="4" id="KW-1185">Reference proteome</keyword>
<dbReference type="Proteomes" id="UP000441389">
    <property type="component" value="Unassembled WGS sequence"/>
</dbReference>
<feature type="transmembrane region" description="Helical" evidence="2">
    <location>
        <begin position="34"/>
        <end position="62"/>
    </location>
</feature>
<gene>
    <name evidence="3" type="ORF">GON01_11105</name>
</gene>
<keyword evidence="2" id="KW-0812">Transmembrane</keyword>
<keyword evidence="2" id="KW-0472">Membrane</keyword>
<feature type="region of interest" description="Disordered" evidence="1">
    <location>
        <begin position="1"/>
        <end position="24"/>
    </location>
</feature>
<sequence length="69" mass="7312">MRTFPDLSGALSMDLKRRPDGSMSPDTKELLTGAAIGAVLGMPLPIVTWFTGGLIGGAIAAYRIHKRRG</sequence>
<protein>
    <submittedName>
        <fullName evidence="3">Uncharacterized protein</fullName>
    </submittedName>
</protein>
<reference evidence="3 4" key="1">
    <citation type="submission" date="2019-12" db="EMBL/GenBank/DDBJ databases">
        <authorList>
            <person name="Huq M.A."/>
        </authorList>
    </citation>
    <scope>NUCLEOTIDE SEQUENCE [LARGE SCALE GENOMIC DNA]</scope>
    <source>
        <strain evidence="3 4">MAH-20</strain>
    </source>
</reference>
<dbReference type="AlphaFoldDB" id="A0A6I4J319"/>
<evidence type="ECO:0000256" key="2">
    <source>
        <dbReference type="SAM" id="Phobius"/>
    </source>
</evidence>
<comment type="caution">
    <text evidence="3">The sequence shown here is derived from an EMBL/GenBank/DDBJ whole genome shotgun (WGS) entry which is preliminary data.</text>
</comment>
<evidence type="ECO:0000256" key="1">
    <source>
        <dbReference type="SAM" id="MobiDB-lite"/>
    </source>
</evidence>